<reference evidence="1 2" key="1">
    <citation type="journal article" date="2015" name="Nat. Commun.">
        <title>Lucilia cuprina genome unlocks parasitic fly biology to underpin future interventions.</title>
        <authorList>
            <person name="Anstead C.A."/>
            <person name="Korhonen P.K."/>
            <person name="Young N.D."/>
            <person name="Hall R.S."/>
            <person name="Jex A.R."/>
            <person name="Murali S.C."/>
            <person name="Hughes D.S."/>
            <person name="Lee S.F."/>
            <person name="Perry T."/>
            <person name="Stroehlein A.J."/>
            <person name="Ansell B.R."/>
            <person name="Breugelmans B."/>
            <person name="Hofmann A."/>
            <person name="Qu J."/>
            <person name="Dugan S."/>
            <person name="Lee S.L."/>
            <person name="Chao H."/>
            <person name="Dinh H."/>
            <person name="Han Y."/>
            <person name="Doddapaneni H.V."/>
            <person name="Worley K.C."/>
            <person name="Muzny D.M."/>
            <person name="Ioannidis P."/>
            <person name="Waterhouse R.M."/>
            <person name="Zdobnov E.M."/>
            <person name="James P.J."/>
            <person name="Bagnall N.H."/>
            <person name="Kotze A.C."/>
            <person name="Gibbs R.A."/>
            <person name="Richards S."/>
            <person name="Batterham P."/>
            <person name="Gasser R.B."/>
        </authorList>
    </citation>
    <scope>NUCLEOTIDE SEQUENCE [LARGE SCALE GENOMIC DNA]</scope>
    <source>
        <strain evidence="1 2">LS</strain>
        <tissue evidence="1">Full body</tissue>
    </source>
</reference>
<dbReference type="OMA" id="FQSHDES"/>
<dbReference type="EMBL" id="JRES01001623">
    <property type="protein sequence ID" value="KNC21407.1"/>
    <property type="molecule type" value="Genomic_DNA"/>
</dbReference>
<dbReference type="Proteomes" id="UP000037069">
    <property type="component" value="Unassembled WGS sequence"/>
</dbReference>
<name>A0A0L0BN35_LUCCU</name>
<keyword evidence="2" id="KW-1185">Reference proteome</keyword>
<dbReference type="AlphaFoldDB" id="A0A0L0BN35"/>
<sequence length="293" mass="34385">MDSDYDLSLLLTKWNLQHLFDHFKKHMIDIDVLKILKTHHITKLFEDLPIGQQAKFEFNLEKWNKQFNSSEILPVCQHITTTEQKIPTVTEILSNTRNGKDIQNYYNNNKTLHDEQRNLLINTITKYIESKNITCSLSDCMEIEKQIYNIFPTEKLIDIDFVLKYPVAKNFEECWPYCAEDLLFILKTRISCSLISKKLLQTERIDEDSKMFTILWYCHNLFPPQLKISTDENGAKYKKKFTIADSQESFAVVASTMDELETKLKLLKLQGRKIQPKLLVIGDTLKVSFCFNP</sequence>
<dbReference type="InterPro" id="IPR031934">
    <property type="entry name" value="DUF4769"/>
</dbReference>
<comment type="caution">
    <text evidence="1">The sequence shown here is derived from an EMBL/GenBank/DDBJ whole genome shotgun (WGS) entry which is preliminary data.</text>
</comment>
<dbReference type="Pfam" id="PF15992">
    <property type="entry name" value="DUF4769"/>
    <property type="match status" value="2"/>
</dbReference>
<proteinExistence type="predicted"/>
<organism evidence="1 2">
    <name type="scientific">Lucilia cuprina</name>
    <name type="common">Green bottle fly</name>
    <name type="synonym">Australian sheep blowfly</name>
    <dbReference type="NCBI Taxonomy" id="7375"/>
    <lineage>
        <taxon>Eukaryota</taxon>
        <taxon>Metazoa</taxon>
        <taxon>Ecdysozoa</taxon>
        <taxon>Arthropoda</taxon>
        <taxon>Hexapoda</taxon>
        <taxon>Insecta</taxon>
        <taxon>Pterygota</taxon>
        <taxon>Neoptera</taxon>
        <taxon>Endopterygota</taxon>
        <taxon>Diptera</taxon>
        <taxon>Brachycera</taxon>
        <taxon>Muscomorpha</taxon>
        <taxon>Oestroidea</taxon>
        <taxon>Calliphoridae</taxon>
        <taxon>Luciliinae</taxon>
        <taxon>Lucilia</taxon>
    </lineage>
</organism>
<accession>A0A0L0BN35</accession>
<evidence type="ECO:0000313" key="1">
    <source>
        <dbReference type="EMBL" id="KNC21407.1"/>
    </source>
</evidence>
<dbReference type="OrthoDB" id="7961282at2759"/>
<evidence type="ECO:0000313" key="2">
    <source>
        <dbReference type="Proteomes" id="UP000037069"/>
    </source>
</evidence>
<protein>
    <submittedName>
        <fullName evidence="1">Uncharacterized protein</fullName>
    </submittedName>
</protein>
<gene>
    <name evidence="1" type="ORF">FF38_12548</name>
</gene>